<dbReference type="PANTHER" id="PTHR15545">
    <property type="entry name" value="PDZ DOMAIN CONTAINING RING FINGER PROTEIN 3, 4"/>
    <property type="match status" value="1"/>
</dbReference>
<reference evidence="3 4" key="1">
    <citation type="submission" date="2015-01" db="EMBL/GenBank/DDBJ databases">
        <title>Evolution of Trichinella species and genotypes.</title>
        <authorList>
            <person name="Korhonen P.K."/>
            <person name="Edoardo P."/>
            <person name="Giuseppe L.R."/>
            <person name="Gasser R.B."/>
        </authorList>
    </citation>
    <scope>NUCLEOTIDE SEQUENCE [LARGE SCALE GENOMIC DNA]</scope>
    <source>
        <strain evidence="3">ISS417</strain>
    </source>
</reference>
<name>A0A0V0TJ76_9BILA</name>
<evidence type="ECO:0000313" key="3">
    <source>
        <dbReference type="EMBL" id="KRX39085.1"/>
    </source>
</evidence>
<dbReference type="PANTHER" id="PTHR15545:SF8">
    <property type="entry name" value="SLO-INTERACTING PROTEIN 1"/>
    <property type="match status" value="1"/>
</dbReference>
<dbReference type="AlphaFoldDB" id="A0A0V0TJ76"/>
<dbReference type="InterPro" id="IPR036034">
    <property type="entry name" value="PDZ_sf"/>
</dbReference>
<sequence length="268" mass="30443">MNSLCKRFFSKCKEVTLKRHSAKQKLGLTLCYGSVDDTQTDIFISEVQNASLAHLDGRFRTGDQILQINGVDVHSRSQAIELFSQDCPSVTLLLARRRNVSSSDCSEHHHHQSVDWSCYLIYILCPSAQRRLDQERSTCNRSLFAKAGEKTLRALWQKAIDCKSSALDPSGAVLMDKGYKLGNMTSPVNKPNYHNASRRKPAQEKRRQLYISFLIEQETRSWPPTAVGFGRLFSTGQNQFIKQGRIDPSIPLTSVHNLLLLNEQLREF</sequence>
<dbReference type="PROSITE" id="PS50106">
    <property type="entry name" value="PDZ"/>
    <property type="match status" value="1"/>
</dbReference>
<dbReference type="InterPro" id="IPR001478">
    <property type="entry name" value="PDZ"/>
</dbReference>
<evidence type="ECO:0000256" key="1">
    <source>
        <dbReference type="SAM" id="MobiDB-lite"/>
    </source>
</evidence>
<protein>
    <submittedName>
        <fullName evidence="3">PDZ domain-containing RING finger protein 4</fullName>
    </submittedName>
</protein>
<proteinExistence type="predicted"/>
<dbReference type="Pfam" id="PF00595">
    <property type="entry name" value="PDZ"/>
    <property type="match status" value="1"/>
</dbReference>
<accession>A0A0V0TJ76</accession>
<dbReference type="InterPro" id="IPR051971">
    <property type="entry name" value="E3_ubiquitin-PDZ_ligase"/>
</dbReference>
<comment type="caution">
    <text evidence="3">The sequence shown here is derived from an EMBL/GenBank/DDBJ whole genome shotgun (WGS) entry which is preliminary data.</text>
</comment>
<dbReference type="SUPFAM" id="SSF50156">
    <property type="entry name" value="PDZ domain-like"/>
    <property type="match status" value="1"/>
</dbReference>
<gene>
    <name evidence="3" type="primary">PDZRN4</name>
    <name evidence="3" type="ORF">T05_2078</name>
</gene>
<dbReference type="STRING" id="144512.A0A0V0TJ76"/>
<feature type="domain" description="PDZ" evidence="2">
    <location>
        <begin position="14"/>
        <end position="98"/>
    </location>
</feature>
<organism evidence="3 4">
    <name type="scientific">Trichinella murrelli</name>
    <dbReference type="NCBI Taxonomy" id="144512"/>
    <lineage>
        <taxon>Eukaryota</taxon>
        <taxon>Metazoa</taxon>
        <taxon>Ecdysozoa</taxon>
        <taxon>Nematoda</taxon>
        <taxon>Enoplea</taxon>
        <taxon>Dorylaimia</taxon>
        <taxon>Trichinellida</taxon>
        <taxon>Trichinellidae</taxon>
        <taxon>Trichinella</taxon>
    </lineage>
</organism>
<evidence type="ECO:0000313" key="4">
    <source>
        <dbReference type="Proteomes" id="UP000055048"/>
    </source>
</evidence>
<keyword evidence="4" id="KW-1185">Reference proteome</keyword>
<dbReference type="EMBL" id="JYDJ01000244">
    <property type="protein sequence ID" value="KRX39085.1"/>
    <property type="molecule type" value="Genomic_DNA"/>
</dbReference>
<dbReference type="SMART" id="SM00228">
    <property type="entry name" value="PDZ"/>
    <property type="match status" value="1"/>
</dbReference>
<dbReference type="CDD" id="cd06716">
    <property type="entry name" value="PDZ2-PDZRN4-like"/>
    <property type="match status" value="1"/>
</dbReference>
<evidence type="ECO:0000259" key="2">
    <source>
        <dbReference type="PROSITE" id="PS50106"/>
    </source>
</evidence>
<dbReference type="Proteomes" id="UP000055048">
    <property type="component" value="Unassembled WGS sequence"/>
</dbReference>
<feature type="region of interest" description="Disordered" evidence="1">
    <location>
        <begin position="185"/>
        <end position="204"/>
    </location>
</feature>
<feature type="compositionally biased region" description="Polar residues" evidence="1">
    <location>
        <begin position="185"/>
        <end position="195"/>
    </location>
</feature>
<dbReference type="Gene3D" id="2.30.42.10">
    <property type="match status" value="1"/>
</dbReference>